<accession>A0A8K0KN37</accession>
<protein>
    <submittedName>
        <fullName evidence="1">Uncharacterized protein</fullName>
    </submittedName>
</protein>
<dbReference type="OrthoDB" id="1101576at2759"/>
<evidence type="ECO:0000313" key="2">
    <source>
        <dbReference type="Proteomes" id="UP000792457"/>
    </source>
</evidence>
<gene>
    <name evidence="1" type="ORF">J437_LFUL018217</name>
</gene>
<sequence length="284" mass="32131">MRNIVTFGIPKANFFLQPSVLGLVQRSPSSSISWECTRGDRVEVRRGKGGSQTLGWLGFGFRKHQGCGASVAFAKNHNEERHLQTNHGTFATNYPENSEIRKKNISAQQSVFVRPVSKSKNATTASFKIAHLLSKEKKPLQDVELLKEAFLAGAERLFEGFYKKPEIISAIQELQLTDNTVLRRIEAIADDMRGQFRRRQFTMFLRHMRQKLACRLKGCRTLPQIFQLPRASGELFCQPIHHEETENATAIASIISSEVENLELEIVDLKNDIILQAHATDVDI</sequence>
<reference evidence="1" key="1">
    <citation type="submission" date="2013-04" db="EMBL/GenBank/DDBJ databases">
        <authorList>
            <person name="Qu J."/>
            <person name="Murali S.C."/>
            <person name="Bandaranaike D."/>
            <person name="Bellair M."/>
            <person name="Blankenburg K."/>
            <person name="Chao H."/>
            <person name="Dinh H."/>
            <person name="Doddapaneni H."/>
            <person name="Downs B."/>
            <person name="Dugan-Rocha S."/>
            <person name="Elkadiri S."/>
            <person name="Gnanaolivu R.D."/>
            <person name="Hernandez B."/>
            <person name="Javaid M."/>
            <person name="Jayaseelan J.C."/>
            <person name="Lee S."/>
            <person name="Li M."/>
            <person name="Ming W."/>
            <person name="Munidasa M."/>
            <person name="Muniz J."/>
            <person name="Nguyen L."/>
            <person name="Ongeri F."/>
            <person name="Osuji N."/>
            <person name="Pu L.-L."/>
            <person name="Puazo M."/>
            <person name="Qu C."/>
            <person name="Quiroz J."/>
            <person name="Raj R."/>
            <person name="Weissenberger G."/>
            <person name="Xin Y."/>
            <person name="Zou X."/>
            <person name="Han Y."/>
            <person name="Richards S."/>
            <person name="Worley K."/>
            <person name="Muzny D."/>
            <person name="Gibbs R."/>
        </authorList>
    </citation>
    <scope>NUCLEOTIDE SEQUENCE</scope>
    <source>
        <strain evidence="1">Sampled in the wild</strain>
    </source>
</reference>
<evidence type="ECO:0000313" key="1">
    <source>
        <dbReference type="EMBL" id="KAG8236786.1"/>
    </source>
</evidence>
<feature type="non-terminal residue" evidence="1">
    <location>
        <position position="1"/>
    </location>
</feature>
<dbReference type="Proteomes" id="UP000792457">
    <property type="component" value="Unassembled WGS sequence"/>
</dbReference>
<dbReference type="AlphaFoldDB" id="A0A8K0KN37"/>
<dbReference type="PANTHER" id="PTHR45913">
    <property type="entry name" value="EPM2A-INTERACTING PROTEIN 1"/>
    <property type="match status" value="1"/>
</dbReference>
<dbReference type="PANTHER" id="PTHR45913:SF21">
    <property type="entry name" value="DUF4371 DOMAIN-CONTAINING PROTEIN"/>
    <property type="match status" value="1"/>
</dbReference>
<dbReference type="EMBL" id="KZ309075">
    <property type="protein sequence ID" value="KAG8236786.1"/>
    <property type="molecule type" value="Genomic_DNA"/>
</dbReference>
<organism evidence="1 2">
    <name type="scientific">Ladona fulva</name>
    <name type="common">Scarce chaser dragonfly</name>
    <name type="synonym">Libellula fulva</name>
    <dbReference type="NCBI Taxonomy" id="123851"/>
    <lineage>
        <taxon>Eukaryota</taxon>
        <taxon>Metazoa</taxon>
        <taxon>Ecdysozoa</taxon>
        <taxon>Arthropoda</taxon>
        <taxon>Hexapoda</taxon>
        <taxon>Insecta</taxon>
        <taxon>Pterygota</taxon>
        <taxon>Palaeoptera</taxon>
        <taxon>Odonata</taxon>
        <taxon>Epiprocta</taxon>
        <taxon>Anisoptera</taxon>
        <taxon>Libelluloidea</taxon>
        <taxon>Libellulidae</taxon>
        <taxon>Ladona</taxon>
    </lineage>
</organism>
<comment type="caution">
    <text evidence="1">The sequence shown here is derived from an EMBL/GenBank/DDBJ whole genome shotgun (WGS) entry which is preliminary data.</text>
</comment>
<proteinExistence type="predicted"/>
<reference evidence="1" key="2">
    <citation type="submission" date="2017-10" db="EMBL/GenBank/DDBJ databases">
        <title>Ladona fulva Genome sequencing and assembly.</title>
        <authorList>
            <person name="Murali S."/>
            <person name="Richards S."/>
            <person name="Bandaranaike D."/>
            <person name="Bellair M."/>
            <person name="Blankenburg K."/>
            <person name="Chao H."/>
            <person name="Dinh H."/>
            <person name="Doddapaneni H."/>
            <person name="Dugan-Rocha S."/>
            <person name="Elkadiri S."/>
            <person name="Gnanaolivu R."/>
            <person name="Hernandez B."/>
            <person name="Skinner E."/>
            <person name="Javaid M."/>
            <person name="Lee S."/>
            <person name="Li M."/>
            <person name="Ming W."/>
            <person name="Munidasa M."/>
            <person name="Muniz J."/>
            <person name="Nguyen L."/>
            <person name="Hughes D."/>
            <person name="Osuji N."/>
            <person name="Pu L.-L."/>
            <person name="Puazo M."/>
            <person name="Qu C."/>
            <person name="Quiroz J."/>
            <person name="Raj R."/>
            <person name="Weissenberger G."/>
            <person name="Xin Y."/>
            <person name="Zou X."/>
            <person name="Han Y."/>
            <person name="Worley K."/>
            <person name="Muzny D."/>
            <person name="Gibbs R."/>
        </authorList>
    </citation>
    <scope>NUCLEOTIDE SEQUENCE</scope>
    <source>
        <strain evidence="1">Sampled in the wild</strain>
    </source>
</reference>
<name>A0A8K0KN37_LADFU</name>
<keyword evidence="2" id="KW-1185">Reference proteome</keyword>